<dbReference type="PANTHER" id="PTHR48100:SF62">
    <property type="entry name" value="GLUCOSYL-3-PHOSPHOGLYCERATE PHOSPHATASE"/>
    <property type="match status" value="1"/>
</dbReference>
<dbReference type="InterPro" id="IPR050275">
    <property type="entry name" value="PGM_Phosphatase"/>
</dbReference>
<dbReference type="InterPro" id="IPR013078">
    <property type="entry name" value="His_Pase_superF_clade-1"/>
</dbReference>
<dbReference type="GO" id="GO:0016791">
    <property type="term" value="F:phosphatase activity"/>
    <property type="evidence" value="ECO:0007669"/>
    <property type="project" value="TreeGrafter"/>
</dbReference>
<feature type="binding site" evidence="1">
    <location>
        <position position="55"/>
    </location>
    <ligand>
        <name>substrate</name>
    </ligand>
</feature>
<dbReference type="InterPro" id="IPR029033">
    <property type="entry name" value="His_PPase_superfam"/>
</dbReference>
<reference evidence="2 3" key="1">
    <citation type="journal article" date="2013" name="Int. J. Syst. Evol. Microbiol.">
        <title>Ilumatobacter nonamiense sp. nov. and Ilumatobacter coccineum sp. nov., isolated from seashore sand.</title>
        <authorList>
            <person name="Matsumoto A."/>
            <person name="Kasai H."/>
            <person name="Matsuo Y."/>
            <person name="Shizuri Y."/>
            <person name="Ichikawa N."/>
            <person name="Fujita N."/>
            <person name="Omura S."/>
            <person name="Takahashi Y."/>
        </authorList>
    </citation>
    <scope>NUCLEOTIDE SEQUENCE [LARGE SCALE GENOMIC DNA]</scope>
    <source>
        <strain evidence="3">NBRC 103263 / KCTC 29153 / YM16-304</strain>
    </source>
</reference>
<dbReference type="CDD" id="cd07067">
    <property type="entry name" value="HP_PGM_like"/>
    <property type="match status" value="1"/>
</dbReference>
<dbReference type="EMBL" id="AP012057">
    <property type="protein sequence ID" value="BAN02781.1"/>
    <property type="molecule type" value="Genomic_DNA"/>
</dbReference>
<organism evidence="2 3">
    <name type="scientific">Ilumatobacter coccineus (strain NBRC 103263 / KCTC 29153 / YM16-304)</name>
    <dbReference type="NCBI Taxonomy" id="1313172"/>
    <lineage>
        <taxon>Bacteria</taxon>
        <taxon>Bacillati</taxon>
        <taxon>Actinomycetota</taxon>
        <taxon>Acidimicrobiia</taxon>
        <taxon>Acidimicrobiales</taxon>
        <taxon>Ilumatobacteraceae</taxon>
        <taxon>Ilumatobacter</taxon>
    </lineage>
</organism>
<dbReference type="Pfam" id="PF00300">
    <property type="entry name" value="His_Phos_1"/>
    <property type="match status" value="1"/>
</dbReference>
<dbReference type="SMART" id="SM00855">
    <property type="entry name" value="PGAM"/>
    <property type="match status" value="1"/>
</dbReference>
<dbReference type="Proteomes" id="UP000011863">
    <property type="component" value="Chromosome"/>
</dbReference>
<name>A0A6C7E8I9_ILUCY</name>
<protein>
    <recommendedName>
        <fullName evidence="4">Phosphoglycerate mutase family protein</fullName>
    </recommendedName>
</protein>
<dbReference type="KEGG" id="aym:YM304_24670"/>
<dbReference type="RefSeq" id="WP_015442028.1">
    <property type="nucleotide sequence ID" value="NC_020520.1"/>
</dbReference>
<gene>
    <name evidence="2" type="ORF">YM304_24670</name>
</gene>
<dbReference type="PANTHER" id="PTHR48100">
    <property type="entry name" value="BROAD-SPECIFICITY PHOSPHATASE YOR283W-RELATED"/>
    <property type="match status" value="1"/>
</dbReference>
<evidence type="ECO:0000313" key="3">
    <source>
        <dbReference type="Proteomes" id="UP000011863"/>
    </source>
</evidence>
<dbReference type="AlphaFoldDB" id="A0A6C7E8I9"/>
<proteinExistence type="predicted"/>
<dbReference type="OrthoDB" id="5241674at2"/>
<keyword evidence="3" id="KW-1185">Reference proteome</keyword>
<evidence type="ECO:0008006" key="4">
    <source>
        <dbReference type="Google" id="ProtNLM"/>
    </source>
</evidence>
<dbReference type="SUPFAM" id="SSF53254">
    <property type="entry name" value="Phosphoglycerate mutase-like"/>
    <property type="match status" value="1"/>
</dbReference>
<accession>A0A6C7E8I9</accession>
<dbReference type="GO" id="GO:0005737">
    <property type="term" value="C:cytoplasm"/>
    <property type="evidence" value="ECO:0007669"/>
    <property type="project" value="TreeGrafter"/>
</dbReference>
<dbReference type="Gene3D" id="3.40.50.1240">
    <property type="entry name" value="Phosphoglycerate mutase-like"/>
    <property type="match status" value="1"/>
</dbReference>
<evidence type="ECO:0000313" key="2">
    <source>
        <dbReference type="EMBL" id="BAN02781.1"/>
    </source>
</evidence>
<sequence length="225" mass="25369">MEIVLIRHGQPEWVRDDLNVENPPLTDLGHVQAERMAATLQHETFDEVYASPLLRARQTAAPLFDALGRTEQIAPWLEEIGDPAWHGTPAEKAQHAYDELRSRAAEDRWEGLQEAETVRDFTARIHRGATEFFADRGVVRSQVELPVWQIAEPGKRIALVAHAGTNSTTIAHMLGMAPTPWEWDRFVLGHTSITRLEALALGDGFTFSLTKLSDVEHLEPEQRTR</sequence>
<evidence type="ECO:0000256" key="1">
    <source>
        <dbReference type="PIRSR" id="PIRSR613078-2"/>
    </source>
</evidence>